<dbReference type="Pfam" id="PF13458">
    <property type="entry name" value="Peripla_BP_6"/>
    <property type="match status" value="1"/>
</dbReference>
<dbReference type="AlphaFoldDB" id="A0A2T7UF92"/>
<comment type="caution">
    <text evidence="5">The sequence shown here is derived from an EMBL/GenBank/DDBJ whole genome shotgun (WGS) entry which is preliminary data.</text>
</comment>
<dbReference type="CDD" id="cd06343">
    <property type="entry name" value="PBP1_ABC_ligand_binding-like"/>
    <property type="match status" value="1"/>
</dbReference>
<dbReference type="EMBL" id="LFYT02000006">
    <property type="protein sequence ID" value="PVE43375.1"/>
    <property type="molecule type" value="Genomic_DNA"/>
</dbReference>
<feature type="signal peptide" evidence="3">
    <location>
        <begin position="1"/>
        <end position="22"/>
    </location>
</feature>
<reference evidence="5" key="1">
    <citation type="submission" date="2017-04" db="EMBL/GenBank/DDBJ databases">
        <title>Unexpected and diverse lifestyles within the genus Limnohabitans.</title>
        <authorList>
            <person name="Kasalicky V."/>
            <person name="Mehrshad M."/>
            <person name="Andrei S.-A."/>
            <person name="Salcher M."/>
            <person name="Kratochvilova H."/>
            <person name="Simek K."/>
            <person name="Ghai R."/>
        </authorList>
    </citation>
    <scope>NUCLEOTIDE SEQUENCE [LARGE SCALE GENOMIC DNA]</scope>
    <source>
        <strain evidence="5">II-D5</strain>
    </source>
</reference>
<gene>
    <name evidence="5" type="ORF">H663_007395</name>
</gene>
<feature type="chain" id="PRO_5015711982" description="Leucine-binding protein domain-containing protein" evidence="3">
    <location>
        <begin position="23"/>
        <end position="390"/>
    </location>
</feature>
<dbReference type="RefSeq" id="WP_083451078.1">
    <property type="nucleotide sequence ID" value="NZ_LFYT02000006.1"/>
</dbReference>
<dbReference type="PANTHER" id="PTHR47235">
    <property type="entry name" value="BLR6548 PROTEIN"/>
    <property type="match status" value="1"/>
</dbReference>
<dbReference type="STRING" id="1293045.H663_05615"/>
<organism evidence="5 6">
    <name type="scientific">Limnohabitans planktonicus II-D5</name>
    <dbReference type="NCBI Taxonomy" id="1293045"/>
    <lineage>
        <taxon>Bacteria</taxon>
        <taxon>Pseudomonadati</taxon>
        <taxon>Pseudomonadota</taxon>
        <taxon>Betaproteobacteria</taxon>
        <taxon>Burkholderiales</taxon>
        <taxon>Comamonadaceae</taxon>
        <taxon>Limnohabitans</taxon>
    </lineage>
</organism>
<evidence type="ECO:0000313" key="5">
    <source>
        <dbReference type="EMBL" id="PVE43375.1"/>
    </source>
</evidence>
<dbReference type="OrthoDB" id="26870at2"/>
<dbReference type="SUPFAM" id="SSF53822">
    <property type="entry name" value="Periplasmic binding protein-like I"/>
    <property type="match status" value="1"/>
</dbReference>
<dbReference type="PANTHER" id="PTHR47235:SF1">
    <property type="entry name" value="BLR6548 PROTEIN"/>
    <property type="match status" value="1"/>
</dbReference>
<dbReference type="Proteomes" id="UP000037507">
    <property type="component" value="Unassembled WGS sequence"/>
</dbReference>
<feature type="domain" description="Leucine-binding protein" evidence="4">
    <location>
        <begin position="32"/>
        <end position="378"/>
    </location>
</feature>
<keyword evidence="2 3" id="KW-0732">Signal</keyword>
<evidence type="ECO:0000256" key="3">
    <source>
        <dbReference type="SAM" id="SignalP"/>
    </source>
</evidence>
<protein>
    <recommendedName>
        <fullName evidence="4">Leucine-binding protein domain-containing protein</fullName>
    </recommendedName>
</protein>
<evidence type="ECO:0000259" key="4">
    <source>
        <dbReference type="Pfam" id="PF13458"/>
    </source>
</evidence>
<evidence type="ECO:0000256" key="2">
    <source>
        <dbReference type="ARBA" id="ARBA00022729"/>
    </source>
</evidence>
<evidence type="ECO:0000313" key="6">
    <source>
        <dbReference type="Proteomes" id="UP000037507"/>
    </source>
</evidence>
<dbReference type="InterPro" id="IPR028082">
    <property type="entry name" value="Peripla_BP_I"/>
</dbReference>
<sequence length="390" mass="41234">MKLNRRLLILATTGMLASGVQAQTTQGVSDNEIVIGTHIDLSGPAAPGMPMLRNGMQMRIDELNAAGGVNGRKIKLIVEDNGSQPQLAVRAVQKLIKSDNVFAIINPFGSGPNAATVKLANDAGVMVFAPWGASGIIQKVSGNSPLLFTTVMNYDTTTATALSWAVNNWKTQKVGVIYQEGPFGDLVRGGITQALKGGGFTVAAEAAYKVGDIDFSSQVAKMKAANVDLIVAGTVVRETLGVMSEVKKLNWSQVKVLTTIPGRSSIVARLGKDSVEGLYGIGGWKLHEADSSDPVAKKFMADFKAKFNMDADENAANAYSYTSWFIAGLQAAGRNLTSAGLAKAMPAVAHQDFTTFTRQSFTNNHVGPEMVSIDQIKGGKWVQVAAPGSK</sequence>
<comment type="similarity">
    <text evidence="1">Belongs to the leucine-binding protein family.</text>
</comment>
<accession>A0A2T7UF92</accession>
<dbReference type="InterPro" id="IPR028081">
    <property type="entry name" value="Leu-bd"/>
</dbReference>
<proteinExistence type="inferred from homology"/>
<dbReference type="Gene3D" id="3.40.50.2300">
    <property type="match status" value="2"/>
</dbReference>
<evidence type="ECO:0000256" key="1">
    <source>
        <dbReference type="ARBA" id="ARBA00010062"/>
    </source>
</evidence>
<keyword evidence="6" id="KW-1185">Reference proteome</keyword>
<name>A0A2T7UF92_9BURK</name>